<sequence length="198" mass="22854">MYSDYTYQKRRFIMKKLLSVSLTSAILFSGVSYVAPKSADAATNSEFNTSNKLSNYRLNVELLKLINKERKANGVAPIKYISDKKIKTGTNKRAEEVTKVFSHYRPDGTLFKTAFPKSVQPIIKGENVMKRSIKSTKTPSTNEKYLAQLMFNQWKQSKDHRANMLRPTFKRSSIAMKVAYDTNKQRNYYYAVQIFTTK</sequence>
<dbReference type="CDD" id="cd05379">
    <property type="entry name" value="CAP_bacterial"/>
    <property type="match status" value="1"/>
</dbReference>
<dbReference type="Gene3D" id="3.40.33.10">
    <property type="entry name" value="CAP"/>
    <property type="match status" value="1"/>
</dbReference>
<dbReference type="InterPro" id="IPR035940">
    <property type="entry name" value="CAP_sf"/>
</dbReference>
<dbReference type="EMBL" id="MJBI02000003">
    <property type="protein sequence ID" value="RAI80591.1"/>
    <property type="molecule type" value="Genomic_DNA"/>
</dbReference>
<protein>
    <submittedName>
        <fullName evidence="3">CAP domain-containing protein</fullName>
    </submittedName>
</protein>
<comment type="caution">
    <text evidence="3">The sequence shown here is derived from an EMBL/GenBank/DDBJ whole genome shotgun (WGS) entry which is preliminary data.</text>
</comment>
<dbReference type="Pfam" id="PF00188">
    <property type="entry name" value="CAP"/>
    <property type="match status" value="1"/>
</dbReference>
<name>A0A395G974_9STAP</name>
<evidence type="ECO:0000313" key="3">
    <source>
        <dbReference type="EMBL" id="RAI80591.1"/>
    </source>
</evidence>
<organism evidence="3 4">
    <name type="scientific">Macrococcoides goetzii</name>
    <dbReference type="NCBI Taxonomy" id="1891097"/>
    <lineage>
        <taxon>Bacteria</taxon>
        <taxon>Bacillati</taxon>
        <taxon>Bacillota</taxon>
        <taxon>Bacilli</taxon>
        <taxon>Bacillales</taxon>
        <taxon>Staphylococcaceae</taxon>
        <taxon>Macrococcoides</taxon>
    </lineage>
</organism>
<reference evidence="3 4" key="1">
    <citation type="journal article" date="2018" name="Front. Microbiol.">
        <title>Description and Comparative Genomics of Macrococcus caseolyticus subsp. hominis subsp. nov., Macrococcus goetzii sp. nov., Macrococcus epidermidis sp. nov., and Macrococcus bohemicus sp. nov., Novel Macrococci From Human Clinical Material With Virulence Potential and Suspected Uptake of Foreign DNA by Natural Transformation.</title>
        <authorList>
            <person name="Maslanova I."/>
            <person name="Wertheimer Z."/>
            <person name="Sedlacek I."/>
            <person name="Svec P."/>
            <person name="Indrakova A."/>
            <person name="Kovarovic V."/>
            <person name="Schumann P."/>
            <person name="Sproer C."/>
            <person name="Kralova S."/>
            <person name="Sedo O."/>
            <person name="Kristofova L."/>
            <person name="Vrbovska V."/>
            <person name="Fuzik T."/>
            <person name="Petras P."/>
            <person name="Zdrahal Z."/>
            <person name="Ruzickova V."/>
            <person name="Doskar J."/>
            <person name="Pantucek R."/>
        </authorList>
    </citation>
    <scope>NUCLEOTIDE SEQUENCE [LARGE SCALE GENOMIC DNA]</scope>
    <source>
        <strain evidence="3 4">CCM 4927</strain>
    </source>
</reference>
<evidence type="ECO:0000256" key="1">
    <source>
        <dbReference type="SAM" id="SignalP"/>
    </source>
</evidence>
<dbReference type="SUPFAM" id="SSF55797">
    <property type="entry name" value="PR-1-like"/>
    <property type="match status" value="1"/>
</dbReference>
<feature type="domain" description="SCP" evidence="2">
    <location>
        <begin position="63"/>
        <end position="195"/>
    </location>
</feature>
<feature type="signal peptide" evidence="1">
    <location>
        <begin position="1"/>
        <end position="34"/>
    </location>
</feature>
<dbReference type="InterPro" id="IPR014044">
    <property type="entry name" value="CAP_dom"/>
</dbReference>
<keyword evidence="4" id="KW-1185">Reference proteome</keyword>
<keyword evidence="1" id="KW-0732">Signal</keyword>
<dbReference type="Proteomes" id="UP000229523">
    <property type="component" value="Unassembled WGS sequence"/>
</dbReference>
<accession>A0A395G974</accession>
<dbReference type="AlphaFoldDB" id="A0A395G974"/>
<evidence type="ECO:0000313" key="4">
    <source>
        <dbReference type="Proteomes" id="UP000229523"/>
    </source>
</evidence>
<gene>
    <name evidence="3" type="ORF">BFS35_009130</name>
</gene>
<proteinExistence type="predicted"/>
<evidence type="ECO:0000259" key="2">
    <source>
        <dbReference type="Pfam" id="PF00188"/>
    </source>
</evidence>
<feature type="chain" id="PRO_5039114715" evidence="1">
    <location>
        <begin position="35"/>
        <end position="198"/>
    </location>
</feature>